<evidence type="ECO:0000313" key="1">
    <source>
        <dbReference type="EMBL" id="KAJ8916436.1"/>
    </source>
</evidence>
<sequence>MLIEAETFYTLLRNGNIQLGAGLPTLRNSILGWIISGPIYPAKQGRELEEPSPSKSLINDNDYCEYHFNRTAGYPEVSQAISQDFYVDNFLSGGNSIEVMNKLCLEVSALLQAAGFKLRNWTSNEPIALNGLDTNSISEHVLLSACAQTVQNPSSKAVKRPLNIEWDHDLPEDIIAQWNKFRNELSQLHTIQIPRMVIEKQSVNIQLHGFSDSSKDAYGACIYIRCINASGEITISLLIAKSRVAPLQPLTIPRLELSAALLLAKLYERVTPSLNMTFDSTQLWCDSTVALCWIKTTHNLQTFVANRVQQIQELTKPHFWHYVQMAQNPADLLTRGLYPP</sequence>
<reference evidence="1 2" key="1">
    <citation type="journal article" date="2023" name="Insect Mol. Biol.">
        <title>Genome sequencing provides insights into the evolution of gene families encoding plant cell wall-degrading enzymes in longhorned beetles.</title>
        <authorList>
            <person name="Shin N.R."/>
            <person name="Okamura Y."/>
            <person name="Kirsch R."/>
            <person name="Pauchet Y."/>
        </authorList>
    </citation>
    <scope>NUCLEOTIDE SEQUENCE [LARGE SCALE GENOMIC DNA]</scope>
    <source>
        <strain evidence="1">EAD_L_NR</strain>
    </source>
</reference>
<evidence type="ECO:0000313" key="2">
    <source>
        <dbReference type="Proteomes" id="UP001159042"/>
    </source>
</evidence>
<organism evidence="1 2">
    <name type="scientific">Exocentrus adspersus</name>
    <dbReference type="NCBI Taxonomy" id="1586481"/>
    <lineage>
        <taxon>Eukaryota</taxon>
        <taxon>Metazoa</taxon>
        <taxon>Ecdysozoa</taxon>
        <taxon>Arthropoda</taxon>
        <taxon>Hexapoda</taxon>
        <taxon>Insecta</taxon>
        <taxon>Pterygota</taxon>
        <taxon>Neoptera</taxon>
        <taxon>Endopterygota</taxon>
        <taxon>Coleoptera</taxon>
        <taxon>Polyphaga</taxon>
        <taxon>Cucujiformia</taxon>
        <taxon>Chrysomeloidea</taxon>
        <taxon>Cerambycidae</taxon>
        <taxon>Lamiinae</taxon>
        <taxon>Acanthocinini</taxon>
        <taxon>Exocentrus</taxon>
    </lineage>
</organism>
<accession>A0AAV8VRR8</accession>
<name>A0AAV8VRR8_9CUCU</name>
<dbReference type="PANTHER" id="PTHR47331:SF5">
    <property type="entry name" value="RIBONUCLEASE H"/>
    <property type="match status" value="1"/>
</dbReference>
<dbReference type="Proteomes" id="UP001159042">
    <property type="component" value="Unassembled WGS sequence"/>
</dbReference>
<dbReference type="PANTHER" id="PTHR47331">
    <property type="entry name" value="PHD-TYPE DOMAIN-CONTAINING PROTEIN"/>
    <property type="match status" value="1"/>
</dbReference>
<dbReference type="Pfam" id="PF05380">
    <property type="entry name" value="Peptidase_A17"/>
    <property type="match status" value="1"/>
</dbReference>
<dbReference type="EMBL" id="JANEYG010000042">
    <property type="protein sequence ID" value="KAJ8916436.1"/>
    <property type="molecule type" value="Genomic_DNA"/>
</dbReference>
<keyword evidence="2" id="KW-1185">Reference proteome</keyword>
<proteinExistence type="predicted"/>
<dbReference type="InterPro" id="IPR008042">
    <property type="entry name" value="Retrotrans_Pao"/>
</dbReference>
<protein>
    <submittedName>
        <fullName evidence="1">Uncharacterized protein</fullName>
    </submittedName>
</protein>
<comment type="caution">
    <text evidence="1">The sequence shown here is derived from an EMBL/GenBank/DDBJ whole genome shotgun (WGS) entry which is preliminary data.</text>
</comment>
<gene>
    <name evidence="1" type="ORF">NQ315_014649</name>
</gene>
<dbReference type="AlphaFoldDB" id="A0AAV8VRR8"/>